<reference evidence="1" key="2">
    <citation type="submission" date="2019-11" db="EMBL/GenBank/DDBJ databases">
        <title>Improved Assembly of Tolypothrix boutellei genome.</title>
        <authorList>
            <person name="Sarangi A.N."/>
            <person name="Mukherjee M."/>
            <person name="Ghosh S."/>
            <person name="Singh D."/>
            <person name="Das A."/>
            <person name="Kant S."/>
            <person name="Prusty A."/>
            <person name="Tripathy S."/>
        </authorList>
    </citation>
    <scope>NUCLEOTIDE SEQUENCE</scope>
    <source>
        <strain evidence="1">VB521301</strain>
    </source>
</reference>
<evidence type="ECO:0000313" key="3">
    <source>
        <dbReference type="Proteomes" id="UP000029738"/>
    </source>
</evidence>
<dbReference type="InterPro" id="IPR025148">
    <property type="entry name" value="AtzG-like"/>
</dbReference>
<keyword evidence="3" id="KW-1185">Reference proteome</keyword>
<dbReference type="Proteomes" id="UP000029738">
    <property type="component" value="Unassembled WGS sequence"/>
</dbReference>
<dbReference type="EMBL" id="JHEG04000001">
    <property type="protein sequence ID" value="KAF3888760.1"/>
    <property type="molecule type" value="Genomic_DNA"/>
</dbReference>
<accession>A0A0C1R5U4</accession>
<evidence type="ECO:0000313" key="1">
    <source>
        <dbReference type="EMBL" id="KAF3888760.1"/>
    </source>
</evidence>
<protein>
    <submittedName>
        <fullName evidence="1">DUF4089 domain-containing protein</fullName>
    </submittedName>
</protein>
<dbReference type="Pfam" id="PF13318">
    <property type="entry name" value="AtzG-like"/>
    <property type="match status" value="1"/>
</dbReference>
<reference evidence="2" key="1">
    <citation type="journal article" date="2015" name="Genome Announc.">
        <title>Draft Genome Sequence of Tolypothrix boutellei Strain VB521301.</title>
        <authorList>
            <person name="Chandrababunaidu M.M."/>
            <person name="Singh D."/>
            <person name="Sen D."/>
            <person name="Bhan S."/>
            <person name="Das S."/>
            <person name="Gupta A."/>
            <person name="Adhikary S.P."/>
            <person name="Tripathy S."/>
        </authorList>
    </citation>
    <scope>NUCLEOTIDE SEQUENCE</scope>
    <source>
        <strain evidence="2">VB521301</strain>
    </source>
</reference>
<dbReference type="OrthoDB" id="532581at2"/>
<evidence type="ECO:0000313" key="2">
    <source>
        <dbReference type="EMBL" id="KIE07735.1"/>
    </source>
</evidence>
<proteinExistence type="predicted"/>
<dbReference type="AlphaFoldDB" id="A0A0C1R5U4"/>
<gene>
    <name evidence="2" type="ORF">DA73_0242745</name>
    <name evidence="1" type="ORF">DA73_0400027215</name>
</gene>
<dbReference type="RefSeq" id="WP_038089699.1">
    <property type="nucleotide sequence ID" value="NZ_JHEG04000001.1"/>
</dbReference>
<name>A0A0C1R5U4_9CYAN</name>
<comment type="caution">
    <text evidence="2">The sequence shown here is derived from an EMBL/GenBank/DDBJ whole genome shotgun (WGS) entry which is preliminary data.</text>
</comment>
<organism evidence="2">
    <name type="scientific">Tolypothrix bouteillei VB521301</name>
    <dbReference type="NCBI Taxonomy" id="1479485"/>
    <lineage>
        <taxon>Bacteria</taxon>
        <taxon>Bacillati</taxon>
        <taxon>Cyanobacteriota</taxon>
        <taxon>Cyanophyceae</taxon>
        <taxon>Nostocales</taxon>
        <taxon>Tolypothrichaceae</taxon>
        <taxon>Tolypothrix</taxon>
    </lineage>
</organism>
<dbReference type="STRING" id="1479485.DA73_0242745"/>
<sequence length="63" mass="7210">MEGKDFEVEAYVDLMVSLLDLKLKDEYRDGVVDNFERIMAIAQVVNEFPLPDELEASTEFQPG</sequence>
<dbReference type="EMBL" id="JHEG02000059">
    <property type="protein sequence ID" value="KIE07735.1"/>
    <property type="molecule type" value="Genomic_DNA"/>
</dbReference>